<dbReference type="PROSITE" id="PS51258">
    <property type="entry name" value="MHD1"/>
    <property type="match status" value="1"/>
</dbReference>
<dbReference type="InterPro" id="IPR008528">
    <property type="entry name" value="unc-13_homologue"/>
</dbReference>
<dbReference type="Gene3D" id="1.10.357.50">
    <property type="match status" value="1"/>
</dbReference>
<evidence type="ECO:0000259" key="3">
    <source>
        <dbReference type="PROSITE" id="PS51259"/>
    </source>
</evidence>
<dbReference type="FunCoup" id="A0A151ZJA1">
    <property type="interactions" value="8"/>
</dbReference>
<feature type="compositionally biased region" description="Low complexity" evidence="1">
    <location>
        <begin position="726"/>
        <end position="746"/>
    </location>
</feature>
<dbReference type="OrthoDB" id="2015333at2759"/>
<dbReference type="InParanoid" id="A0A151ZJA1"/>
<dbReference type="InterPro" id="IPR057984">
    <property type="entry name" value="PATROL1_C"/>
</dbReference>
<dbReference type="STRING" id="361077.A0A151ZJA1"/>
<protein>
    <submittedName>
        <fullName evidence="4">Uncharacterized protein</fullName>
    </submittedName>
</protein>
<evidence type="ECO:0000313" key="5">
    <source>
        <dbReference type="Proteomes" id="UP000076078"/>
    </source>
</evidence>
<organism evidence="4 5">
    <name type="scientific">Tieghemostelium lacteum</name>
    <name type="common">Slime mold</name>
    <name type="synonym">Dictyostelium lacteum</name>
    <dbReference type="NCBI Taxonomy" id="361077"/>
    <lineage>
        <taxon>Eukaryota</taxon>
        <taxon>Amoebozoa</taxon>
        <taxon>Evosea</taxon>
        <taxon>Eumycetozoa</taxon>
        <taxon>Dictyostelia</taxon>
        <taxon>Dictyosteliales</taxon>
        <taxon>Raperosteliaceae</taxon>
        <taxon>Tieghemostelium</taxon>
    </lineage>
</organism>
<reference evidence="4 5" key="1">
    <citation type="submission" date="2015-12" db="EMBL/GenBank/DDBJ databases">
        <title>Dictyostelia acquired genes for synthesis and detection of signals that induce cell-type specialization by lateral gene transfer from prokaryotes.</title>
        <authorList>
            <person name="Gloeckner G."/>
            <person name="Schaap P."/>
        </authorList>
    </citation>
    <scope>NUCLEOTIDE SEQUENCE [LARGE SCALE GENOMIC DNA]</scope>
    <source>
        <strain evidence="4 5">TK</strain>
    </source>
</reference>
<dbReference type="InterPro" id="IPR014770">
    <property type="entry name" value="Munc13_1"/>
</dbReference>
<dbReference type="PANTHER" id="PTHR31280:SF2">
    <property type="entry name" value="PROTEIN UNC-13 HOMOLOG"/>
    <property type="match status" value="1"/>
</dbReference>
<dbReference type="Pfam" id="PF25761">
    <property type="entry name" value="TPR_PATROL1"/>
    <property type="match status" value="1"/>
</dbReference>
<accession>A0A151ZJA1</accession>
<gene>
    <name evidence="4" type="ORF">DLAC_04310</name>
</gene>
<dbReference type="PANTHER" id="PTHR31280">
    <property type="entry name" value="PROTEIN UNC-13 HOMOLOG"/>
    <property type="match status" value="1"/>
</dbReference>
<comment type="caution">
    <text evidence="4">The sequence shown here is derived from an EMBL/GenBank/DDBJ whole genome shotgun (WGS) entry which is preliminary data.</text>
</comment>
<dbReference type="InterPro" id="IPR014772">
    <property type="entry name" value="Munc13_dom-2"/>
</dbReference>
<feature type="compositionally biased region" description="Low complexity" evidence="1">
    <location>
        <begin position="73"/>
        <end position="119"/>
    </location>
</feature>
<evidence type="ECO:0000256" key="1">
    <source>
        <dbReference type="SAM" id="MobiDB-lite"/>
    </source>
</evidence>
<feature type="domain" description="MHD1" evidence="2">
    <location>
        <begin position="566"/>
        <end position="685"/>
    </location>
</feature>
<proteinExistence type="predicted"/>
<dbReference type="EMBL" id="LODT01000022">
    <property type="protein sequence ID" value="KYQ94036.1"/>
    <property type="molecule type" value="Genomic_DNA"/>
</dbReference>
<feature type="domain" description="MHD2" evidence="3">
    <location>
        <begin position="853"/>
        <end position="970"/>
    </location>
</feature>
<dbReference type="AlphaFoldDB" id="A0A151ZJA1"/>
<name>A0A151ZJA1_TIELA</name>
<evidence type="ECO:0000259" key="2">
    <source>
        <dbReference type="PROSITE" id="PS51258"/>
    </source>
</evidence>
<dbReference type="Proteomes" id="UP000076078">
    <property type="component" value="Unassembled WGS sequence"/>
</dbReference>
<feature type="region of interest" description="Disordered" evidence="1">
    <location>
        <begin position="726"/>
        <end position="752"/>
    </location>
</feature>
<evidence type="ECO:0000313" key="4">
    <source>
        <dbReference type="EMBL" id="KYQ94036.1"/>
    </source>
</evidence>
<dbReference type="OMA" id="NTESMEC"/>
<feature type="region of interest" description="Disordered" evidence="1">
    <location>
        <begin position="70"/>
        <end position="119"/>
    </location>
</feature>
<dbReference type="PROSITE" id="PS51259">
    <property type="entry name" value="MHD2"/>
    <property type="match status" value="1"/>
</dbReference>
<keyword evidence="5" id="KW-1185">Reference proteome</keyword>
<sequence>MKNNNKDDNLILGKIFQLEKDKSLLLDFILEQYSSVIKQNPRFQSINSNNKESVNVAELLEYLKKKSSPTIVNSTSSFPSPSTSNISPITPNSSTDNLQTSPNNNITTPHINTNNNSNPTSLPNDYSILSKEQFHYASFECYLLLTHFSKPELINAETEELFRVQMEIPKAKYQGFIKLLSPNHISKHPLFTSLTYRLWLLKYFDFKLFDNYDSLMIWFRRQLYFILAGIINQLRDPFDDKDNKQIIDLKLCAYHLEKLMEDGKPSSVIDDQYQTKFRALDLMIGQILTKNSVHLSKQVILATEYLNEPIFHQFPLNTLIFEDLLFYNLFEFKEDEIVFVGDEHLRVSPSLKPLSTPLKITPTMEKISHLNCFVIAYQAEPTNEHFKRLLSSLDSIQQLIESNIQLVQDPSANTANLLKLTLKKIATWLIKLLSDVHSYKGENPAMAIDIACTIYSKSREMWGLLSSNKQTIRTTESNFSSFISASVSYHYQRASKAFRPMTLDNFSDFIDLLTPEIKSNLTYFTKGFQKHHSQCQVVALNEFVNLYSSDLKVVFADVYFLSPAVLKSVQTASAFQLFLEELNLIPYDKLPPVKDYVSSVIISWCQNQEKYFNKWFENSFKLDKFLPLDKDVKHSSSVIDMFQMFYQTISTLGKMRGSLSDNFPNFICTLSSMFNNCLIVYNSSIADITNCNQKNQLYPLSINERIHKKGKVRRSLSLSNPIIQSTLNSSSSSSSSSSSLNNQQQQQKEKENNYSQLTPFLQTRLQSTSLLTLCVCLNNLDFILKHLHDYIEQHSYNNESLKVKLIELFQPVQIQIKNTCKQLIDFIGCRVVFFDCKSTILDQTYLAPLIDNTDRIQFSLDSLNPHLKTIYGNVQSIDRSNEILTSVCKSFVQAYQWILLYSGPNRMYQPKDASMIEYDIELVKDFFLDRDEQGNANGVPDKTFDAIIQGTLKVVNLLMELASEVLIEQFNNNTSPNSRNMFHNDIILSVLIHRADKPAKNFIKKKEQDPSFHSIKKGSKINLNL</sequence>